<protein>
    <submittedName>
        <fullName evidence="2">Uncharacterized protein</fullName>
    </submittedName>
</protein>
<keyword evidence="1" id="KW-1133">Transmembrane helix</keyword>
<name>A0A6J4P4F1_9ACTN</name>
<evidence type="ECO:0000313" key="2">
    <source>
        <dbReference type="EMBL" id="CAA9404425.1"/>
    </source>
</evidence>
<proteinExistence type="predicted"/>
<organism evidence="2">
    <name type="scientific">uncultured Rubrobacteraceae bacterium</name>
    <dbReference type="NCBI Taxonomy" id="349277"/>
    <lineage>
        <taxon>Bacteria</taxon>
        <taxon>Bacillati</taxon>
        <taxon>Actinomycetota</taxon>
        <taxon>Rubrobacteria</taxon>
        <taxon>Rubrobacterales</taxon>
        <taxon>Rubrobacteraceae</taxon>
        <taxon>environmental samples</taxon>
    </lineage>
</organism>
<keyword evidence="1" id="KW-0812">Transmembrane</keyword>
<sequence>MDFLGNLIGGDRREEYRDFTNRYDEGAPYDRISDEEARNRYQEVAPNLSEEDYQLSAREAFTRMSPEERVEFGRLLREESQQQGYGDFVDRDHDGQDDRFQDPDYLAGMTSRMHRERPDLLASLMGGVMGGGGGGLMGGMMGGGMTGGGGASGGGGMLGNPVAKAAMAGIASMAAKKMMGGR</sequence>
<keyword evidence="1" id="KW-0472">Membrane</keyword>
<feature type="transmembrane region" description="Helical" evidence="1">
    <location>
        <begin position="120"/>
        <end position="138"/>
    </location>
</feature>
<accession>A0A6J4P4F1</accession>
<dbReference type="EMBL" id="CADCVB010000002">
    <property type="protein sequence ID" value="CAA9404425.1"/>
    <property type="molecule type" value="Genomic_DNA"/>
</dbReference>
<evidence type="ECO:0000256" key="1">
    <source>
        <dbReference type="SAM" id="Phobius"/>
    </source>
</evidence>
<reference evidence="2" key="1">
    <citation type="submission" date="2020-02" db="EMBL/GenBank/DDBJ databases">
        <authorList>
            <person name="Meier V. D."/>
        </authorList>
    </citation>
    <scope>NUCLEOTIDE SEQUENCE</scope>
    <source>
        <strain evidence="2">AVDCRST_MAG78</strain>
    </source>
</reference>
<dbReference type="AlphaFoldDB" id="A0A6J4P4F1"/>
<feature type="transmembrane region" description="Helical" evidence="1">
    <location>
        <begin position="158"/>
        <end position="175"/>
    </location>
</feature>
<gene>
    <name evidence="2" type="ORF">AVDCRST_MAG78-27</name>
</gene>